<evidence type="ECO:0000313" key="3">
    <source>
        <dbReference type="Proteomes" id="UP000580474"/>
    </source>
</evidence>
<proteinExistence type="predicted"/>
<protein>
    <recommendedName>
        <fullName evidence="1">Beta-lactamase class A catalytic domain-containing protein</fullName>
    </recommendedName>
</protein>
<comment type="caution">
    <text evidence="2">The sequence shown here is derived from an EMBL/GenBank/DDBJ whole genome shotgun (WGS) entry which is preliminary data.</text>
</comment>
<keyword evidence="3" id="KW-1185">Reference proteome</keyword>
<gene>
    <name evidence="2" type="ORF">BJ969_001398</name>
</gene>
<feature type="domain" description="Beta-lactamase class A catalytic" evidence="1">
    <location>
        <begin position="144"/>
        <end position="281"/>
    </location>
</feature>
<reference evidence="2 3" key="1">
    <citation type="submission" date="2020-08" db="EMBL/GenBank/DDBJ databases">
        <title>Sequencing the genomes of 1000 actinobacteria strains.</title>
        <authorList>
            <person name="Klenk H.-P."/>
        </authorList>
    </citation>
    <scope>NUCLEOTIDE SEQUENCE [LARGE SCALE GENOMIC DNA]</scope>
    <source>
        <strain evidence="2 3">DSM 45582</strain>
    </source>
</reference>
<dbReference type="AlphaFoldDB" id="A0A840N8L5"/>
<dbReference type="GO" id="GO:0046677">
    <property type="term" value="P:response to antibiotic"/>
    <property type="evidence" value="ECO:0007669"/>
    <property type="project" value="InterPro"/>
</dbReference>
<dbReference type="PANTHER" id="PTHR35333:SF3">
    <property type="entry name" value="BETA-LACTAMASE-TYPE TRANSPEPTIDASE FOLD CONTAINING PROTEIN"/>
    <property type="match status" value="1"/>
</dbReference>
<dbReference type="RefSeq" id="WP_184478018.1">
    <property type="nucleotide sequence ID" value="NZ_JACHIV010000001.1"/>
</dbReference>
<dbReference type="InterPro" id="IPR000871">
    <property type="entry name" value="Beta-lactam_class-A"/>
</dbReference>
<dbReference type="Proteomes" id="UP000580474">
    <property type="component" value="Unassembled WGS sequence"/>
</dbReference>
<dbReference type="Pfam" id="PF13354">
    <property type="entry name" value="Beta-lactamase2"/>
    <property type="match status" value="1"/>
</dbReference>
<dbReference type="Gene3D" id="3.40.710.10">
    <property type="entry name" value="DD-peptidase/beta-lactamase superfamily"/>
    <property type="match status" value="1"/>
</dbReference>
<dbReference type="EMBL" id="JACHIV010000001">
    <property type="protein sequence ID" value="MBB5068310.1"/>
    <property type="molecule type" value="Genomic_DNA"/>
</dbReference>
<dbReference type="InterPro" id="IPR012338">
    <property type="entry name" value="Beta-lactam/transpept-like"/>
</dbReference>
<name>A0A840N8L5_9PSEU</name>
<dbReference type="GO" id="GO:0030655">
    <property type="term" value="P:beta-lactam antibiotic catabolic process"/>
    <property type="evidence" value="ECO:0007669"/>
    <property type="project" value="InterPro"/>
</dbReference>
<evidence type="ECO:0000259" key="1">
    <source>
        <dbReference type="Pfam" id="PF13354"/>
    </source>
</evidence>
<dbReference type="SUPFAM" id="SSF56601">
    <property type="entry name" value="beta-lactamase/transpeptidase-like"/>
    <property type="match status" value="1"/>
</dbReference>
<dbReference type="PANTHER" id="PTHR35333">
    <property type="entry name" value="BETA-LACTAMASE"/>
    <property type="match status" value="1"/>
</dbReference>
<dbReference type="GO" id="GO:0008800">
    <property type="term" value="F:beta-lactamase activity"/>
    <property type="evidence" value="ECO:0007669"/>
    <property type="project" value="InterPro"/>
</dbReference>
<organism evidence="2 3">
    <name type="scientific">Saccharopolyspora gloriosae</name>
    <dbReference type="NCBI Taxonomy" id="455344"/>
    <lineage>
        <taxon>Bacteria</taxon>
        <taxon>Bacillati</taxon>
        <taxon>Actinomycetota</taxon>
        <taxon>Actinomycetes</taxon>
        <taxon>Pseudonocardiales</taxon>
        <taxon>Pseudonocardiaceae</taxon>
        <taxon>Saccharopolyspora</taxon>
    </lineage>
</organism>
<accession>A0A840N8L5</accession>
<sequence length="309" mass="32575">MDDSGRWHTPARVRPRSVVLGCLFLVVVLFGAACGSTVGSSTADADSGPWWVSRAGYPKPQAHPPRAHPNPVVRDLVREVDSEAGELSGSTVAVAVLDRESGEVVGGEHADDRIGTASLSKLFVAVDVARRRSEGMPVSGADVDLIRRSLAVSDDAAMNALWDRFDGAGAISRLAVRYGLTRTRPPAVAGNWGDTETSARDVATVLGQVPTLPEAERSLILGSLDAAPRTAAEGFDQGFGLKESKRPVAVKAGWMCCEHGRRAVHSAGLIGPDRRYAVALLSTQPSSKSYSEASEVVTEAAEPLLEDLG</sequence>
<dbReference type="InterPro" id="IPR045155">
    <property type="entry name" value="Beta-lactam_cat"/>
</dbReference>
<evidence type="ECO:0000313" key="2">
    <source>
        <dbReference type="EMBL" id="MBB5068310.1"/>
    </source>
</evidence>
<dbReference type="PROSITE" id="PS51257">
    <property type="entry name" value="PROKAR_LIPOPROTEIN"/>
    <property type="match status" value="1"/>
</dbReference>